<reference evidence="1" key="1">
    <citation type="submission" date="2022-07" db="EMBL/GenBank/DDBJ databases">
        <title>Prevotella copri.</title>
        <authorList>
            <person name="Yang C."/>
        </authorList>
    </citation>
    <scope>NUCLEOTIDE SEQUENCE</scope>
    <source>
        <strain evidence="1">HF1805</strain>
    </source>
</reference>
<comment type="caution">
    <text evidence="1">The sequence shown here is derived from an EMBL/GenBank/DDBJ whole genome shotgun (WGS) entry which is preliminary data.</text>
</comment>
<dbReference type="Proteomes" id="UP001205506">
    <property type="component" value="Unassembled WGS sequence"/>
</dbReference>
<gene>
    <name evidence="1" type="ORF">NNC68_08255</name>
</gene>
<dbReference type="RefSeq" id="WP_254969973.1">
    <property type="nucleotide sequence ID" value="NZ_JANDWU010000012.1"/>
</dbReference>
<dbReference type="AlphaFoldDB" id="A0AAW5I8D7"/>
<evidence type="ECO:0000313" key="2">
    <source>
        <dbReference type="Proteomes" id="UP001205506"/>
    </source>
</evidence>
<protein>
    <submittedName>
        <fullName evidence="1">Uncharacterized protein</fullName>
    </submittedName>
</protein>
<accession>A0AAW5I8D7</accession>
<dbReference type="EMBL" id="JANDWU010000012">
    <property type="protein sequence ID" value="MCP9549465.1"/>
    <property type="molecule type" value="Genomic_DNA"/>
</dbReference>
<proteinExistence type="predicted"/>
<sequence>MVSEERLIKQIKSIYTEIEKRLVDPSFKFPNGGATNKKLSKWIKDFSNLCGGDINYSRIVDYCIFQIHKNRNAQFQQKLAPNVFGKTALDKYKQMSSREKTFMENQWLSEAQLTRAYLNSLISEQKQEHPQAKYIYMEAEESTKKRCLNTQVGYTICQISTLMWSPFSETCNMCTNAQDCMKETERKYPELYRIRIEKYGKG</sequence>
<organism evidence="1 2">
    <name type="scientific">Segatella copri</name>
    <dbReference type="NCBI Taxonomy" id="165179"/>
    <lineage>
        <taxon>Bacteria</taxon>
        <taxon>Pseudomonadati</taxon>
        <taxon>Bacteroidota</taxon>
        <taxon>Bacteroidia</taxon>
        <taxon>Bacteroidales</taxon>
        <taxon>Prevotellaceae</taxon>
        <taxon>Segatella</taxon>
    </lineage>
</organism>
<name>A0AAW5I8D7_9BACT</name>
<evidence type="ECO:0000313" key="1">
    <source>
        <dbReference type="EMBL" id="MCP9549465.1"/>
    </source>
</evidence>